<dbReference type="Pfam" id="PF13462">
    <property type="entry name" value="Thioredoxin_4"/>
    <property type="match status" value="1"/>
</dbReference>
<dbReference type="PROSITE" id="PS51257">
    <property type="entry name" value="PROKAR_LIPOPROTEIN"/>
    <property type="match status" value="1"/>
</dbReference>
<keyword evidence="5" id="KW-1185">Reference proteome</keyword>
<dbReference type="SUPFAM" id="SSF52833">
    <property type="entry name" value="Thioredoxin-like"/>
    <property type="match status" value="1"/>
</dbReference>
<dbReference type="AlphaFoldDB" id="A0AAW4PRS8"/>
<comment type="caution">
    <text evidence="4">The sequence shown here is derived from an EMBL/GenBank/DDBJ whole genome shotgun (WGS) entry which is preliminary data.</text>
</comment>
<evidence type="ECO:0000256" key="1">
    <source>
        <dbReference type="ARBA" id="ARBA00007787"/>
    </source>
</evidence>
<reference evidence="4 5" key="1">
    <citation type="submission" date="2021-06" db="EMBL/GenBank/DDBJ databases">
        <title>Halomicroarcula sp. a new haloarchaeum isolated from saline soil.</title>
        <authorList>
            <person name="Duran-Viseras A."/>
            <person name="Sanchez-Porro C."/>
            <person name="Ventosa A."/>
        </authorList>
    </citation>
    <scope>NUCLEOTIDE SEQUENCE [LARGE SCALE GENOMIC DNA]</scope>
    <source>
        <strain evidence="4 5">F13</strain>
    </source>
</reference>
<dbReference type="InterPro" id="IPR012336">
    <property type="entry name" value="Thioredoxin-like_fold"/>
</dbReference>
<dbReference type="Gene3D" id="3.40.30.10">
    <property type="entry name" value="Glutaredoxin"/>
    <property type="match status" value="1"/>
</dbReference>
<dbReference type="Proteomes" id="UP001430377">
    <property type="component" value="Unassembled WGS sequence"/>
</dbReference>
<proteinExistence type="inferred from homology"/>
<accession>A0AAW4PRS8</accession>
<keyword evidence="2" id="KW-0249">Electron transport</keyword>
<feature type="domain" description="Thioredoxin-like fold" evidence="3">
    <location>
        <begin position="53"/>
        <end position="190"/>
    </location>
</feature>
<protein>
    <submittedName>
        <fullName evidence="4">DsbA family protein</fullName>
    </submittedName>
</protein>
<sequence>MKRRRLLALVGTGTVGALAGCGGGSDATGESIEDHPAAADYREQPRLGDLGGHVVLAFEDPSCERCAAFHENTVPRIRSNLVDSGAGAYVVRTYPVVFPWGEPATQALEATYARDADAFWSLFEHYFATRSQFDVDNVLDRTASFLNAETSLDGDAVAADAREEAYDDAVQADIAAAEDAGLGETTPVVLLFRDGDFVTKVNGSVGYEVIAEALGEAD</sequence>
<dbReference type="InterPro" id="IPR036249">
    <property type="entry name" value="Thioredoxin-like_sf"/>
</dbReference>
<dbReference type="RefSeq" id="WP_220618910.1">
    <property type="nucleotide sequence ID" value="NZ_RKLR01000004.1"/>
</dbReference>
<gene>
    <name evidence="4" type="ORF">EGH21_13005</name>
</gene>
<evidence type="ECO:0000256" key="2">
    <source>
        <dbReference type="ARBA" id="ARBA00022982"/>
    </source>
</evidence>
<evidence type="ECO:0000259" key="3">
    <source>
        <dbReference type="Pfam" id="PF13462"/>
    </source>
</evidence>
<name>A0AAW4PRS8_9EURY</name>
<evidence type="ECO:0000313" key="5">
    <source>
        <dbReference type="Proteomes" id="UP001430377"/>
    </source>
</evidence>
<evidence type="ECO:0000313" key="4">
    <source>
        <dbReference type="EMBL" id="MBX0323950.1"/>
    </source>
</evidence>
<dbReference type="EMBL" id="RKLR01000004">
    <property type="protein sequence ID" value="MBX0323950.1"/>
    <property type="molecule type" value="Genomic_DNA"/>
</dbReference>
<keyword evidence="2" id="KW-0813">Transport</keyword>
<organism evidence="4 5">
    <name type="scientific">Haloarcula rubra</name>
    <dbReference type="NCBI Taxonomy" id="2487747"/>
    <lineage>
        <taxon>Archaea</taxon>
        <taxon>Methanobacteriati</taxon>
        <taxon>Methanobacteriota</taxon>
        <taxon>Stenosarchaea group</taxon>
        <taxon>Halobacteria</taxon>
        <taxon>Halobacteriales</taxon>
        <taxon>Haloarculaceae</taxon>
        <taxon>Haloarcula</taxon>
    </lineage>
</organism>
<comment type="similarity">
    <text evidence="1">Belongs to the glutaredoxin family.</text>
</comment>